<dbReference type="EMBL" id="MGDB01000062">
    <property type="protein sequence ID" value="OGL41876.1"/>
    <property type="molecule type" value="Genomic_DNA"/>
</dbReference>
<dbReference type="Gene3D" id="3.60.120.10">
    <property type="entry name" value="Anthranilate synthase"/>
    <property type="match status" value="1"/>
</dbReference>
<dbReference type="NCBIfam" id="TIGR00553">
    <property type="entry name" value="pabB"/>
    <property type="match status" value="1"/>
</dbReference>
<gene>
    <name evidence="5" type="ORF">A2042_08075</name>
</gene>
<dbReference type="Proteomes" id="UP000178526">
    <property type="component" value="Unassembled WGS sequence"/>
</dbReference>
<dbReference type="GO" id="GO:0046820">
    <property type="term" value="F:4-amino-4-deoxychorismate synthase activity"/>
    <property type="evidence" value="ECO:0007669"/>
    <property type="project" value="UniProtKB-EC"/>
</dbReference>
<dbReference type="GO" id="GO:0009396">
    <property type="term" value="P:folic acid-containing compound biosynthetic process"/>
    <property type="evidence" value="ECO:0007669"/>
    <property type="project" value="InterPro"/>
</dbReference>
<dbReference type="PANTHER" id="PTHR11236">
    <property type="entry name" value="AMINOBENZOATE/ANTHRANILATE SYNTHASE"/>
    <property type="match status" value="1"/>
</dbReference>
<dbReference type="InterPro" id="IPR015890">
    <property type="entry name" value="Chorismate_C"/>
</dbReference>
<dbReference type="PRINTS" id="PR00095">
    <property type="entry name" value="ANTSNTHASEI"/>
</dbReference>
<dbReference type="AlphaFoldDB" id="A0A1F7RJX2"/>
<dbReference type="Pfam" id="PF04715">
    <property type="entry name" value="Anth_synt_I_N"/>
    <property type="match status" value="1"/>
</dbReference>
<dbReference type="InterPro" id="IPR019999">
    <property type="entry name" value="Anth_synth_I-like"/>
</dbReference>
<sequence>NPFEELELLVNKFRVKENSILSPLTGGAVGYFGYDLARFLEKLPSKSIDDLKLPDAYFMFIDTVILFDHWENKKYILSVTKPSKDLKESEKAAQNSLALLEKQIRIREKRKTNRKIDTRYNCEIRMSPMISKKEYIEMIKRVKEYIRAGDVYEVNLSHRLEGKLENEPWEIYKKINSFNPAPFSAYMKFGDLKIISSSPERFLKVKGTAAESRPIKGTRPRGKTLKEDEALRNELLLSEKEKAENLMIVDLVRNDLGRVCKFGSVEVAELMTIEPYSRVFQMVSTIRGELCGDKNTFDCIKACFPGGSMTGAPKIRAMEIIDELEPVRRGIYSGSLGYLSFSGEIDLNIIIRTIIASKGKMYLQAGGAIVADSDPKAEYEETWHKAMSVLGGIEGKVSYKL</sequence>
<evidence type="ECO:0000256" key="1">
    <source>
        <dbReference type="ARBA" id="ARBA00013139"/>
    </source>
</evidence>
<dbReference type="SUPFAM" id="SSF56322">
    <property type="entry name" value="ADC synthase"/>
    <property type="match status" value="1"/>
</dbReference>
<dbReference type="EC" id="2.6.1.85" evidence="1"/>
<feature type="non-terminal residue" evidence="5">
    <location>
        <position position="1"/>
    </location>
</feature>
<proteinExistence type="predicted"/>
<dbReference type="InterPro" id="IPR005801">
    <property type="entry name" value="ADC_synthase"/>
</dbReference>
<dbReference type="InterPro" id="IPR006805">
    <property type="entry name" value="Anth_synth_I_N"/>
</dbReference>
<organism evidence="5 6">
    <name type="scientific">Candidatus Schekmanbacteria bacterium GWA2_38_11</name>
    <dbReference type="NCBI Taxonomy" id="1817876"/>
    <lineage>
        <taxon>Bacteria</taxon>
        <taxon>Candidatus Schekmaniibacteriota</taxon>
    </lineage>
</organism>
<dbReference type="PANTHER" id="PTHR11236:SF9">
    <property type="entry name" value="ANTHRANILATE SYNTHASE COMPONENT 1"/>
    <property type="match status" value="1"/>
</dbReference>
<accession>A0A1F7RJX2</accession>
<evidence type="ECO:0000313" key="5">
    <source>
        <dbReference type="EMBL" id="OGL41876.1"/>
    </source>
</evidence>
<name>A0A1F7RJX2_9BACT</name>
<evidence type="ECO:0000259" key="4">
    <source>
        <dbReference type="Pfam" id="PF04715"/>
    </source>
</evidence>
<evidence type="ECO:0000259" key="3">
    <source>
        <dbReference type="Pfam" id="PF00425"/>
    </source>
</evidence>
<evidence type="ECO:0000313" key="6">
    <source>
        <dbReference type="Proteomes" id="UP000178526"/>
    </source>
</evidence>
<feature type="domain" description="Chorismate-utilising enzyme C-terminal" evidence="3">
    <location>
        <begin position="132"/>
        <end position="385"/>
    </location>
</feature>
<dbReference type="Pfam" id="PF00425">
    <property type="entry name" value="Chorismate_bind"/>
    <property type="match status" value="1"/>
</dbReference>
<protein>
    <recommendedName>
        <fullName evidence="1">aminodeoxychorismate synthase</fullName>
        <ecNumber evidence="1">2.6.1.85</ecNumber>
    </recommendedName>
</protein>
<dbReference type="GO" id="GO:0000162">
    <property type="term" value="P:L-tryptophan biosynthetic process"/>
    <property type="evidence" value="ECO:0007669"/>
    <property type="project" value="TreeGrafter"/>
</dbReference>
<comment type="caution">
    <text evidence="5">The sequence shown here is derived from an EMBL/GenBank/DDBJ whole genome shotgun (WGS) entry which is preliminary data.</text>
</comment>
<reference evidence="5 6" key="1">
    <citation type="journal article" date="2016" name="Nat. Commun.">
        <title>Thousands of microbial genomes shed light on interconnected biogeochemical processes in an aquifer system.</title>
        <authorList>
            <person name="Anantharaman K."/>
            <person name="Brown C.T."/>
            <person name="Hug L.A."/>
            <person name="Sharon I."/>
            <person name="Castelle C.J."/>
            <person name="Probst A.J."/>
            <person name="Thomas B.C."/>
            <person name="Singh A."/>
            <person name="Wilkins M.J."/>
            <person name="Karaoz U."/>
            <person name="Brodie E.L."/>
            <person name="Williams K.H."/>
            <person name="Hubbard S.S."/>
            <person name="Banfield J.F."/>
        </authorList>
    </citation>
    <scope>NUCLEOTIDE SEQUENCE [LARGE SCALE GENOMIC DNA]</scope>
</reference>
<evidence type="ECO:0000256" key="2">
    <source>
        <dbReference type="ARBA" id="ARBA00022679"/>
    </source>
</evidence>
<feature type="domain" description="Anthranilate synthase component I N-terminal" evidence="4">
    <location>
        <begin position="2"/>
        <end position="76"/>
    </location>
</feature>
<keyword evidence="2" id="KW-0808">Transferase</keyword>
<dbReference type="InterPro" id="IPR005802">
    <property type="entry name" value="ADC_synth_comp_1"/>
</dbReference>